<gene>
    <name evidence="2" type="ORF">TRAPUB_6181</name>
</gene>
<feature type="compositionally biased region" description="Low complexity" evidence="1">
    <location>
        <begin position="437"/>
        <end position="448"/>
    </location>
</feature>
<dbReference type="OrthoDB" id="2791100at2759"/>
<protein>
    <submittedName>
        <fullName evidence="2">Uncharacterized protein</fullName>
    </submittedName>
</protein>
<feature type="compositionally biased region" description="Polar residues" evidence="1">
    <location>
        <begin position="305"/>
        <end position="320"/>
    </location>
</feature>
<dbReference type="STRING" id="154538.A0A1M2W6U5"/>
<feature type="compositionally biased region" description="Basic residues" evidence="1">
    <location>
        <begin position="286"/>
        <end position="296"/>
    </location>
</feature>
<sequence length="537" mass="59228">MPKSSHPWDIYSEQLLHLGYGYPLWNPDQPQRRSVLVGDVGMVREGEFIPLFNTLQDATSEIQPRRMVPTDFVPLPRDRLFIIGPREKIRQKMLCSGDTHESTVSIGAGLGKPGFASVKGHVSFEFHSSSGAILIPHPSVEAEDIQAILLVEEYMKTHFGSWLEFANNQLKIGVELEDIHFVVGTKKTVRWLVAAFQGAYSRNKSGAITATLGPGAAAGSLELSASVSDGRLEQKPYRYGPPTRRPAEHICKMFATPTDPEPVFGASQILVGNETASHGTHERSTKKQRARGLARAKNHDARNQVAVTKQDSDVNQSQGNDAKDGSRHDTGQDDRDAEHDQCVFIHTMRMKKKQKALPILQADTGLYELSAFPVDPNQRPREKPTWSRSETPASEGRTASVQGLPSPGELPSRPRGIVSRIASRIWSIFTSHVSRTPPQASSSSMAPPDDGQRENVIEDTGTSVDKATTDLVGCLLDYILKHSEANIAIASDLDVIELMQDEPDWPEDFEEALSRLMPQIIVDCDGCKSMFNAFPHI</sequence>
<reference evidence="2 3" key="1">
    <citation type="submission" date="2016-10" db="EMBL/GenBank/DDBJ databases">
        <title>Genome sequence of the basidiomycete white-rot fungus Trametes pubescens.</title>
        <authorList>
            <person name="Makela M.R."/>
            <person name="Granchi Z."/>
            <person name="Peng M."/>
            <person name="De Vries R.P."/>
            <person name="Grigoriev I."/>
            <person name="Riley R."/>
            <person name="Hilden K."/>
        </authorList>
    </citation>
    <scope>NUCLEOTIDE SEQUENCE [LARGE SCALE GENOMIC DNA]</scope>
    <source>
        <strain evidence="2 3">FBCC735</strain>
    </source>
</reference>
<dbReference type="AlphaFoldDB" id="A0A1M2W6U5"/>
<proteinExistence type="predicted"/>
<feature type="region of interest" description="Disordered" evidence="1">
    <location>
        <begin position="434"/>
        <end position="462"/>
    </location>
</feature>
<dbReference type="Proteomes" id="UP000184267">
    <property type="component" value="Unassembled WGS sequence"/>
</dbReference>
<accession>A0A1M2W6U5</accession>
<evidence type="ECO:0000313" key="2">
    <source>
        <dbReference type="EMBL" id="OJT15581.1"/>
    </source>
</evidence>
<feature type="compositionally biased region" description="Basic and acidic residues" evidence="1">
    <location>
        <begin position="321"/>
        <end position="337"/>
    </location>
</feature>
<feature type="region of interest" description="Disordered" evidence="1">
    <location>
        <begin position="274"/>
        <end position="337"/>
    </location>
</feature>
<evidence type="ECO:0000256" key="1">
    <source>
        <dbReference type="SAM" id="MobiDB-lite"/>
    </source>
</evidence>
<dbReference type="EMBL" id="MNAD01000148">
    <property type="protein sequence ID" value="OJT15581.1"/>
    <property type="molecule type" value="Genomic_DNA"/>
</dbReference>
<organism evidence="2 3">
    <name type="scientific">Trametes pubescens</name>
    <name type="common">White-rot fungus</name>
    <dbReference type="NCBI Taxonomy" id="154538"/>
    <lineage>
        <taxon>Eukaryota</taxon>
        <taxon>Fungi</taxon>
        <taxon>Dikarya</taxon>
        <taxon>Basidiomycota</taxon>
        <taxon>Agaricomycotina</taxon>
        <taxon>Agaricomycetes</taxon>
        <taxon>Polyporales</taxon>
        <taxon>Polyporaceae</taxon>
        <taxon>Trametes</taxon>
    </lineage>
</organism>
<evidence type="ECO:0000313" key="3">
    <source>
        <dbReference type="Proteomes" id="UP000184267"/>
    </source>
</evidence>
<comment type="caution">
    <text evidence="2">The sequence shown here is derived from an EMBL/GenBank/DDBJ whole genome shotgun (WGS) entry which is preliminary data.</text>
</comment>
<feature type="region of interest" description="Disordered" evidence="1">
    <location>
        <begin position="371"/>
        <end position="415"/>
    </location>
</feature>
<name>A0A1M2W6U5_TRAPU</name>
<feature type="compositionally biased region" description="Polar residues" evidence="1">
    <location>
        <begin position="386"/>
        <end position="403"/>
    </location>
</feature>
<keyword evidence="3" id="KW-1185">Reference proteome</keyword>